<protein>
    <recommendedName>
        <fullName evidence="4">Helix-turn-helix domain-containing protein</fullName>
    </recommendedName>
</protein>
<proteinExistence type="predicted"/>
<keyword evidence="3" id="KW-1185">Reference proteome</keyword>
<gene>
    <name evidence="2" type="ORF">HUG15_20850</name>
</gene>
<evidence type="ECO:0008006" key="4">
    <source>
        <dbReference type="Google" id="ProtNLM"/>
    </source>
</evidence>
<organism evidence="2 3">
    <name type="scientific">Salicibibacter cibarius</name>
    <dbReference type="NCBI Taxonomy" id="2743000"/>
    <lineage>
        <taxon>Bacteria</taxon>
        <taxon>Bacillati</taxon>
        <taxon>Bacillota</taxon>
        <taxon>Bacilli</taxon>
        <taxon>Bacillales</taxon>
        <taxon>Bacillaceae</taxon>
        <taxon>Salicibibacter</taxon>
    </lineage>
</organism>
<evidence type="ECO:0000313" key="3">
    <source>
        <dbReference type="Proteomes" id="UP000595823"/>
    </source>
</evidence>
<dbReference type="AlphaFoldDB" id="A0A7T6Z6I2"/>
<dbReference type="EMBL" id="CP054705">
    <property type="protein sequence ID" value="QQK77784.1"/>
    <property type="molecule type" value="Genomic_DNA"/>
</dbReference>
<dbReference type="Proteomes" id="UP000595823">
    <property type="component" value="Chromosome"/>
</dbReference>
<keyword evidence="1" id="KW-0175">Coiled coil</keyword>
<dbReference type="RefSeq" id="WP_200125453.1">
    <property type="nucleotide sequence ID" value="NZ_CP054705.1"/>
</dbReference>
<dbReference type="KEGG" id="scia:HUG15_20850"/>
<feature type="coiled-coil region" evidence="1">
    <location>
        <begin position="71"/>
        <end position="98"/>
    </location>
</feature>
<sequence>MTIAETVDLLHNYEIECDHITVRRWIMQGKLKAIHEDRIFKVKEPDVLDFLVDLSRVGTAYEKGINDETKIVRLEEKVLELQKEIDKLRCEKVNLEFKLGIMPF</sequence>
<reference evidence="2 3" key="1">
    <citation type="submission" date="2020-06" db="EMBL/GenBank/DDBJ databases">
        <title>Genomic analysis of Salicibibacter sp. NKC5-3.</title>
        <authorList>
            <person name="Oh Y.J."/>
        </authorList>
    </citation>
    <scope>NUCLEOTIDE SEQUENCE [LARGE SCALE GENOMIC DNA]</scope>
    <source>
        <strain evidence="2 3">NKC5-3</strain>
    </source>
</reference>
<evidence type="ECO:0000256" key="1">
    <source>
        <dbReference type="SAM" id="Coils"/>
    </source>
</evidence>
<name>A0A7T6Z6I2_9BACI</name>
<accession>A0A7T6Z6I2</accession>
<evidence type="ECO:0000313" key="2">
    <source>
        <dbReference type="EMBL" id="QQK77784.1"/>
    </source>
</evidence>